<accession>A0A0F8IZP7</accession>
<dbReference type="Proteomes" id="UP000034657">
    <property type="component" value="Unassembled WGS sequence"/>
</dbReference>
<gene>
    <name evidence="1" type="ORF">DU69_13835</name>
</gene>
<name>A0A0F8IZP7_METMZ</name>
<dbReference type="EMBL" id="JJPT01000025">
    <property type="protein sequence ID" value="KKG94561.1"/>
    <property type="molecule type" value="Genomic_DNA"/>
</dbReference>
<evidence type="ECO:0000313" key="2">
    <source>
        <dbReference type="Proteomes" id="UP000034657"/>
    </source>
</evidence>
<comment type="caution">
    <text evidence="1">The sequence shown here is derived from an EMBL/GenBank/DDBJ whole genome shotgun (WGS) entry which is preliminary data.</text>
</comment>
<dbReference type="AlphaFoldDB" id="A0A0F8IZP7"/>
<dbReference type="PATRIC" id="fig|2209.75.peg.3078"/>
<proteinExistence type="predicted"/>
<sequence length="94" mass="10554">MNCKEGTVQQEWKMKPIDFESKFSAAELRKLYDDGPKIGGHRGAWSDCNIYVSLIGGIKGHGGMPYKLKTSTGSIPISRADAEELLRTRKIRKR</sequence>
<evidence type="ECO:0000313" key="1">
    <source>
        <dbReference type="EMBL" id="KKG94561.1"/>
    </source>
</evidence>
<protein>
    <submittedName>
        <fullName evidence="1">Uncharacterized protein</fullName>
    </submittedName>
</protein>
<reference evidence="1 2" key="1">
    <citation type="journal article" date="2015" name="ISME J.">
        <title>Genomic and phenotypic differentiation among Methanosarcina mazei populations from Columbia River sediment.</title>
        <authorList>
            <person name="Youngblut N.D."/>
            <person name="Wirth J.S."/>
            <person name="Henriksen J.R."/>
            <person name="Smith M."/>
            <person name="Simon H."/>
            <person name="Metcalf W.W."/>
            <person name="Whitaker R.J."/>
        </authorList>
    </citation>
    <scope>NUCLEOTIDE SEQUENCE [LARGE SCALE GENOMIC DNA]</scope>
    <source>
        <strain evidence="1 2">3.H.M.1A.1</strain>
    </source>
</reference>
<organism evidence="1 2">
    <name type="scientific">Methanosarcina mazei</name>
    <name type="common">Methanosarcina frisia</name>
    <dbReference type="NCBI Taxonomy" id="2209"/>
    <lineage>
        <taxon>Archaea</taxon>
        <taxon>Methanobacteriati</taxon>
        <taxon>Methanobacteriota</taxon>
        <taxon>Stenosarchaea group</taxon>
        <taxon>Methanomicrobia</taxon>
        <taxon>Methanosarcinales</taxon>
        <taxon>Methanosarcinaceae</taxon>
        <taxon>Methanosarcina</taxon>
    </lineage>
</organism>